<sequence length="1111" mass="124802">MEVAQSEEETVSLTLFTALSFPPDREKSHSERGCFHVEYELLPRDTVRLDLLLFGPVAKIYKEDQSKVLQTWSEAGQTWLGWTQDLSVNLCRDKTIQILQHQSTVHIWNQRDQLGLQARSDRMGRARVMMEDMETCDGVKSMVSEMRRLSPKDRSTATCDSEGPASLHFSPIRLLAGERTLSHWASLRCCGVIDFVIHVSLHKPLLSDALETDLNPMVLTVLSASSMPPAPVQDQCLPVHCQYSFLNLPKHKTNYEKHGAKIHFNDMNVILTGLLNPQDLHEFLSGPPMQIEVHDRDRKPARCGLGGQTRKKKEPFDSYGVAGLSLSELLLGATDLKVCLPIRGCRPDLDPSVPPGPYVDANSQLRVRVKLARPLQLCSHGAEFGRVVCVFGCDDVEGMEKLRLQILKSNRDAFDLDQNDTESSENALSNLATRFQHSLGSQTGLDFISGFHVVDTKTHIVVVEGLRREAVKRLLETVFKERRRSKQQVVCDPGLSFSKRLYPRLDLSLRPVLLPQTLDSIMKQPLVFVRGIVPSSCLQGLLRYTPTRSTGSAQVHANEIHRVCSGTRQRDPQGLLRYTPTRFTGSAQVHANEIHRVSSGTRQRDSQGLLRYTPTRSTGSPQVHANEIHRVSSGTRQRDPQGLLRYTPTRSTGSAQVHANEIHRVSSGTRQRDPQGLLRYTPTRSTGSAQVHANEIHRVSSGTRQRDPQGLLRYTPTRSTGSPQVQHANKIHRVSSGTRQRDPQGLLRYTPTRFTGSAQVHANESHRVCSGTARQRDPQGLLRYTPTRFTGCAQVQHANEIHRVCSDTRQRDSQGLLRYTRTRSTGSPQVHGNEIHRVCSGTARQQDPQGLLRYSTPTRFTGSAQIHANEIHRVCSGTRERDPLGLLRYTATRFTGSPQVHANKIHRVSSGTARQQDPQGLLRYTPTRFTGSPQVQHANEIHRVSSGTARQRDSQGLLRYSTPTRFTGSPQVHANEIHRVSSGTRQRDPQGLLRYSMPTRSTGSPQVHANEIHRVSSGTARQRDSQGLLRYSTPTRFTGSPQVQHANEIHRVSSGTRQRDSQGLLRLSQLREVRTLRDAVKLDLFPSEEMVQSLRTLYQRQQQQQQQQQEP</sequence>
<feature type="compositionally biased region" description="Polar residues" evidence="1">
    <location>
        <begin position="716"/>
        <end position="727"/>
    </location>
</feature>
<accession>A0AAV2M2V0</accession>
<dbReference type="PANTHER" id="PTHR33667:SF7">
    <property type="entry name" value="RIKEN CDNA 1810020O05 GENE"/>
    <property type="match status" value="1"/>
</dbReference>
<evidence type="ECO:0000259" key="2">
    <source>
        <dbReference type="Pfam" id="PF15084"/>
    </source>
</evidence>
<feature type="compositionally biased region" description="Polar residues" evidence="1">
    <location>
        <begin position="648"/>
        <end position="657"/>
    </location>
</feature>
<protein>
    <recommendedName>
        <fullName evidence="2">DUF4550 domain-containing protein</fullName>
    </recommendedName>
</protein>
<dbReference type="PANTHER" id="PTHR33667">
    <property type="entry name" value="SI:DKEY-57N24.6"/>
    <property type="match status" value="1"/>
</dbReference>
<keyword evidence="4" id="KW-1185">Reference proteome</keyword>
<evidence type="ECO:0000256" key="1">
    <source>
        <dbReference type="SAM" id="MobiDB-lite"/>
    </source>
</evidence>
<dbReference type="Proteomes" id="UP001497482">
    <property type="component" value="Chromosome 6"/>
</dbReference>
<evidence type="ECO:0000313" key="3">
    <source>
        <dbReference type="EMBL" id="CAL1607661.1"/>
    </source>
</evidence>
<feature type="domain" description="DUF4550" evidence="2">
    <location>
        <begin position="35"/>
        <end position="123"/>
    </location>
</feature>
<name>A0AAV2M2V0_KNICA</name>
<gene>
    <name evidence="3" type="ORF">KC01_LOCUS34693</name>
</gene>
<reference evidence="3 4" key="1">
    <citation type="submission" date="2024-04" db="EMBL/GenBank/DDBJ databases">
        <authorList>
            <person name="Waldvogel A.-M."/>
            <person name="Schoenle A."/>
        </authorList>
    </citation>
    <scope>NUCLEOTIDE SEQUENCE [LARGE SCALE GENOMIC DNA]</scope>
</reference>
<dbReference type="EMBL" id="OZ035828">
    <property type="protein sequence ID" value="CAL1607661.1"/>
    <property type="molecule type" value="Genomic_DNA"/>
</dbReference>
<dbReference type="AlphaFoldDB" id="A0AAV2M2V0"/>
<proteinExistence type="predicted"/>
<feature type="compositionally biased region" description="Polar residues" evidence="1">
    <location>
        <begin position="682"/>
        <end position="691"/>
    </location>
</feature>
<organism evidence="3 4">
    <name type="scientific">Knipowitschia caucasica</name>
    <name type="common">Caucasian dwarf goby</name>
    <name type="synonym">Pomatoschistus caucasicus</name>
    <dbReference type="NCBI Taxonomy" id="637954"/>
    <lineage>
        <taxon>Eukaryota</taxon>
        <taxon>Metazoa</taxon>
        <taxon>Chordata</taxon>
        <taxon>Craniata</taxon>
        <taxon>Vertebrata</taxon>
        <taxon>Euteleostomi</taxon>
        <taxon>Actinopterygii</taxon>
        <taxon>Neopterygii</taxon>
        <taxon>Teleostei</taxon>
        <taxon>Neoteleostei</taxon>
        <taxon>Acanthomorphata</taxon>
        <taxon>Gobiaria</taxon>
        <taxon>Gobiiformes</taxon>
        <taxon>Gobioidei</taxon>
        <taxon>Gobiidae</taxon>
        <taxon>Gobiinae</taxon>
        <taxon>Knipowitschia</taxon>
    </lineage>
</organism>
<dbReference type="Pfam" id="PF15084">
    <property type="entry name" value="DUF4550"/>
    <property type="match status" value="1"/>
</dbReference>
<evidence type="ECO:0000313" key="4">
    <source>
        <dbReference type="Proteomes" id="UP001497482"/>
    </source>
</evidence>
<dbReference type="InterPro" id="IPR027876">
    <property type="entry name" value="DUF4550"/>
</dbReference>
<feature type="region of interest" description="Disordered" evidence="1">
    <location>
        <begin position="597"/>
        <end position="744"/>
    </location>
</feature>
<feature type="compositionally biased region" description="Polar residues" evidence="1">
    <location>
        <begin position="614"/>
        <end position="623"/>
    </location>
</feature>